<evidence type="ECO:0000256" key="1">
    <source>
        <dbReference type="SAM" id="MobiDB-lite"/>
    </source>
</evidence>
<dbReference type="CDD" id="cd14267">
    <property type="entry name" value="Rif1_CTD_C-II_like"/>
    <property type="match status" value="1"/>
</dbReference>
<accession>A0A8H2VFJ5</accession>
<organism evidence="3 4">
    <name type="scientific">Maudiozyma barnettii</name>
    <dbReference type="NCBI Taxonomy" id="61262"/>
    <lineage>
        <taxon>Eukaryota</taxon>
        <taxon>Fungi</taxon>
        <taxon>Dikarya</taxon>
        <taxon>Ascomycota</taxon>
        <taxon>Saccharomycotina</taxon>
        <taxon>Saccharomycetes</taxon>
        <taxon>Saccharomycetales</taxon>
        <taxon>Saccharomycetaceae</taxon>
        <taxon>Maudiozyma</taxon>
    </lineage>
</organism>
<feature type="region of interest" description="Disordered" evidence="1">
    <location>
        <begin position="94"/>
        <end position="123"/>
    </location>
</feature>
<dbReference type="Pfam" id="PF12231">
    <property type="entry name" value="Rif1_N"/>
    <property type="match status" value="1"/>
</dbReference>
<comment type="caution">
    <text evidence="3">The sequence shown here is derived from an EMBL/GenBank/DDBJ whole genome shotgun (WGS) entry which is preliminary data.</text>
</comment>
<dbReference type="Gene3D" id="6.10.140.1760">
    <property type="match status" value="1"/>
</dbReference>
<dbReference type="GeneID" id="64857544"/>
<dbReference type="OrthoDB" id="4070686at2759"/>
<keyword evidence="4" id="KW-1185">Reference proteome</keyword>
<sequence>MPKRVTKLPLPAERRILRSSKSNTIQITQPIKKNKRALDALDKKLSQISTNKKNGSPTPGNTVPWLLNTKQYTMDTNTSDVQGKSPILPVGLHIPIRSENETSPTPKRRKRSIRTDNNIINNNKTIKNRKVPLSKQSDISDEVSSIGLSVGDIMESDLIQSSPIRKSVAFSNNIEELDTILDKIKSSPIQSSSKKPNKSILRNKNDKQITNTLLIPDLQNDGTPEKTLFVQGRILAHGEYWSSGEVHQLTNKDSIIEFKNIINSGLIKLENDVGKKFEIYATFNNILPDNNKYAIGSNNTLHSNTDLLKLNFIRSVLPKIIDVSISDLVDLQPEIITVSENKDAFSIRTYIQIVKVLSFILSNAILVHSLPNNPHILERISLVYKASIEALENQQCSKQLIIAYINFLKDELFGEKHLGPKQTEHIVGVIVKIRELKSMSLVVEKLSLIKCLLRKYRYAMLKDIMVWLPGEVIPRLLLHNIEHGWTITDCAISILLDLLNVYRELNFNHTQVYLCIELKDISMVVPKKFIEPLQALMKVPAGQNLTLGAILRNHINILSTHGNFKVANDIWLATVGLLYNRDNVGYLLDPLNKVASEWIDLNRKCFKNSDSVNRLHALKVWRVIIHSIYSRLWYDTVSHKEIKSINKLLQVPFDMALTTQLDKSSTQGLLFLLNMMSFATSRLSYNLKFSKGTHFSKWFKTLQEIYLKLFNSSNKRLCIAVVKSMFRLFDMDCKLDRAINTSCNDKDSDLSGSEMMLTISGISLSDISCIDTPCSQDIIYEFSNSLKENVERLIKFSDTNDNENDSVDFPMILFDISLFRELSQILITYYSQNADSLLNPLDFIFLPTALVSIFSDVLFYDTSSDYLTIFLLQLEHVYPFDRKNLILELLFKEMFKTFSTSKNVYLVIHAFLNIENDSLQSYIHQILGRLSPTSELTLTQVYMILKIMAMFPNSQLLEKFYFIIFEERYDLLVGNYNFLNILRMESWSLNQIIKFTMNYYVHKGMGLNSYIFNILQDLIKRESNIFYYIAPIMEKNGDMSKIKILVNDNPQLINNSLFFEMPFFTEVLSKGLEKKLIKNLHSYPKLKQINLMKKFIIKIPQIFLSRGSPTILDFVKFSGPLSGERKSLAIEILKACYKYQMLPLANNVMYILLSNDNVTVVEDFLSGNNVFNHKILEDKILVKLASKSYRFKKDLLAVIKNEFRIRTDTPLLLLLYFIIEENDKLLIMSCIKEIFLSFIDAPTRLISVDKQMIEDIFHKVVELVLFNDDDSAVINFINLYLDMLPKEPAAQVIEGVQYFLSKLSDRKAKYGRDVEIERMDDILVFYKSNIRIPANDNGIVSDVSSTLTLKGLNNSPKAKSSNLAQDVSHTESGIDIPRGYSTETIAQHKPDIMKVTSSDAGSSLPEFVEGVEVKRIATTGINLCDNNPSMLLDIDLNSLENNKNLSQVNLAKSTQLSQKRKENIVCSENEPIFDTKSQENIIQVKETAILNTPDILLKPNINRTLENIYNVPNVQPDNFRVVNGYLERTTHAITEGWEEGRVTNTQIVGKIKGNDINDEKFDDSNKNDNKNINITQVQIEKKDGSSIGEFGSKVAIESVTSITGDNEKSPTTSGKGYHENVSKYEACFTAKHDNSHIIISPDVVTNIAGDGKIDGCNANLDNTKSDLVEKVNISTKGVSKPSMAIGCSKRIDNLSEDFEPVIPDGDDNFLKEMETLSVLLNQPTSTGSVKEVKIENIKKSPSFKQQVEKSKNYDGDVEYSYENNAVLNTTTKLIPSKDKQICSAEGVEYSDKEPKGIKIPIFNSRRMNTMNTQSAKVSPRKKSLRYANKSTVINVNIPKTFRRSVSPKPIIRHPTMTDSFGYDLIMSDHSHQGNSRSSPFTSLQDDFSSKKARRLVNKMRSISSTDLATLSPNERRNMRVEMLDFLMKLEHQSLSDP</sequence>
<evidence type="ECO:0000313" key="4">
    <source>
        <dbReference type="Proteomes" id="UP000644660"/>
    </source>
</evidence>
<dbReference type="InterPro" id="IPR022031">
    <property type="entry name" value="Rif1_N"/>
</dbReference>
<gene>
    <name evidence="3" type="ORF">KABA2_04S08734</name>
</gene>
<reference evidence="3 4" key="1">
    <citation type="submission" date="2020-05" db="EMBL/GenBank/DDBJ databases">
        <authorList>
            <person name="Casaregola S."/>
            <person name="Devillers H."/>
            <person name="Grondin C."/>
        </authorList>
    </citation>
    <scope>NUCLEOTIDE SEQUENCE [LARGE SCALE GENOMIC DNA]</scope>
    <source>
        <strain evidence="3 4">CLIB 1767</strain>
    </source>
</reference>
<dbReference type="EMBL" id="CAEFZW010000004">
    <property type="protein sequence ID" value="CAB4254545.1"/>
    <property type="molecule type" value="Genomic_DNA"/>
</dbReference>
<protein>
    <submittedName>
        <fullName evidence="3">Similar to Saccharomyces cerevisiae YBR275C RIF1 Protein that binds to the Rap1p C- terminus and acts synergistically with Rif2p to help control telomere length and establish telomeric silencing</fullName>
    </submittedName>
</protein>
<feature type="domain" description="Telomere-associated protein Rif1 N-terminal" evidence="2">
    <location>
        <begin position="275"/>
        <end position="664"/>
    </location>
</feature>
<evidence type="ECO:0000313" key="3">
    <source>
        <dbReference type="EMBL" id="CAB4254545.1"/>
    </source>
</evidence>
<proteinExistence type="predicted"/>
<name>A0A8H2VFJ5_9SACH</name>
<dbReference type="RefSeq" id="XP_041406389.1">
    <property type="nucleotide sequence ID" value="XM_041550455.1"/>
</dbReference>
<evidence type="ECO:0000259" key="2">
    <source>
        <dbReference type="Pfam" id="PF12231"/>
    </source>
</evidence>
<dbReference type="Proteomes" id="UP000644660">
    <property type="component" value="Unassembled WGS sequence"/>
</dbReference>